<evidence type="ECO:0000313" key="3">
    <source>
        <dbReference type="Proteomes" id="UP000078541"/>
    </source>
</evidence>
<dbReference type="Proteomes" id="UP000078541">
    <property type="component" value="Unassembled WGS sequence"/>
</dbReference>
<feature type="compositionally biased region" description="Basic and acidic residues" evidence="1">
    <location>
        <begin position="77"/>
        <end position="87"/>
    </location>
</feature>
<evidence type="ECO:0000256" key="1">
    <source>
        <dbReference type="SAM" id="MobiDB-lite"/>
    </source>
</evidence>
<proteinExistence type="predicted"/>
<dbReference type="PANTHER" id="PTHR46060:SF1">
    <property type="entry name" value="MARINER MOS1 TRANSPOSASE-LIKE PROTEIN"/>
    <property type="match status" value="1"/>
</dbReference>
<evidence type="ECO:0008006" key="4">
    <source>
        <dbReference type="Google" id="ProtNLM"/>
    </source>
</evidence>
<dbReference type="Gene3D" id="3.30.420.10">
    <property type="entry name" value="Ribonuclease H-like superfamily/Ribonuclease H"/>
    <property type="match status" value="1"/>
</dbReference>
<dbReference type="PANTHER" id="PTHR46060">
    <property type="entry name" value="MARINER MOS1 TRANSPOSASE-LIKE PROTEIN"/>
    <property type="match status" value="1"/>
</dbReference>
<accession>A0A151JZK0</accession>
<feature type="region of interest" description="Disordered" evidence="1">
    <location>
        <begin position="63"/>
        <end position="87"/>
    </location>
</feature>
<protein>
    <recommendedName>
        <fullName evidence="4">Histone-lysine N-methyltransferase SETMAR</fullName>
    </recommendedName>
</protein>
<evidence type="ECO:0000313" key="2">
    <source>
        <dbReference type="EMBL" id="KYN42446.1"/>
    </source>
</evidence>
<organism evidence="2 3">
    <name type="scientific">Trachymyrmex septentrionalis</name>
    <dbReference type="NCBI Taxonomy" id="34720"/>
    <lineage>
        <taxon>Eukaryota</taxon>
        <taxon>Metazoa</taxon>
        <taxon>Ecdysozoa</taxon>
        <taxon>Arthropoda</taxon>
        <taxon>Hexapoda</taxon>
        <taxon>Insecta</taxon>
        <taxon>Pterygota</taxon>
        <taxon>Neoptera</taxon>
        <taxon>Endopterygota</taxon>
        <taxon>Hymenoptera</taxon>
        <taxon>Apocrita</taxon>
        <taxon>Aculeata</taxon>
        <taxon>Formicoidea</taxon>
        <taxon>Formicidae</taxon>
        <taxon>Myrmicinae</taxon>
        <taxon>Trachymyrmex</taxon>
    </lineage>
</organism>
<dbReference type="AlphaFoldDB" id="A0A151JZK0"/>
<keyword evidence="3" id="KW-1185">Reference proteome</keyword>
<reference evidence="2 3" key="1">
    <citation type="submission" date="2016-03" db="EMBL/GenBank/DDBJ databases">
        <title>Trachymyrmex septentrionalis WGS genome.</title>
        <authorList>
            <person name="Nygaard S."/>
            <person name="Hu H."/>
            <person name="Boomsma J."/>
            <person name="Zhang G."/>
        </authorList>
    </citation>
    <scope>NUCLEOTIDE SEQUENCE [LARGE SCALE GENOMIC DNA]</scope>
    <source>
        <strain evidence="2">Tsep2-gDNA-1</strain>
        <tissue evidence="2">Whole body</tissue>
    </source>
</reference>
<sequence>MKKLSARWVPRLLTVDHKRDRVTISKQCLEMFQRNPEFLRRFITVDETWIHYFTSETKEQSKQWTSLGESAEEGEDREVGRKGDGHSFLECTRYNSYRLPSVEANDQW</sequence>
<name>A0A151JZK0_9HYME</name>
<gene>
    <name evidence="2" type="ORF">ALC56_03134</name>
</gene>
<dbReference type="InterPro" id="IPR052709">
    <property type="entry name" value="Transposase-MT_Hybrid"/>
</dbReference>
<dbReference type="STRING" id="34720.A0A151JZK0"/>
<dbReference type="GO" id="GO:0003676">
    <property type="term" value="F:nucleic acid binding"/>
    <property type="evidence" value="ECO:0007669"/>
    <property type="project" value="InterPro"/>
</dbReference>
<dbReference type="EMBL" id="KQ981360">
    <property type="protein sequence ID" value="KYN42446.1"/>
    <property type="molecule type" value="Genomic_DNA"/>
</dbReference>
<dbReference type="InterPro" id="IPR036397">
    <property type="entry name" value="RNaseH_sf"/>
</dbReference>